<evidence type="ECO:0000313" key="3">
    <source>
        <dbReference type="Proteomes" id="UP000075473"/>
    </source>
</evidence>
<dbReference type="PATRIC" id="fig|178900.5.peg.2288"/>
<proteinExistence type="predicted"/>
<gene>
    <name evidence="2" type="ORF">AD928_09005</name>
</gene>
<evidence type="ECO:0000256" key="1">
    <source>
        <dbReference type="SAM" id="Phobius"/>
    </source>
</evidence>
<protein>
    <submittedName>
        <fullName evidence="2">Uncharacterized protein</fullName>
    </submittedName>
</protein>
<keyword evidence="1" id="KW-0472">Membrane</keyword>
<keyword evidence="1" id="KW-1133">Transmembrane helix</keyword>
<keyword evidence="1" id="KW-0812">Transmembrane</keyword>
<sequence>MVCGGMVLLYVVAAFVFFMWWVRGSIWPALPLPILLVLIEYVSCKDQGRPDPPGALIFLVAIGAASFIPYAVKRHRARQFDRMINGVTFLGKD</sequence>
<dbReference type="EMBL" id="LHZA01000148">
    <property type="protein sequence ID" value="KXU93305.1"/>
    <property type="molecule type" value="Genomic_DNA"/>
</dbReference>
<dbReference type="Proteomes" id="UP000075473">
    <property type="component" value="Unassembled WGS sequence"/>
</dbReference>
<name>A0A149Q7L3_9PROT</name>
<organism evidence="2 3">
    <name type="scientific">Acetobacter cerevisiae</name>
    <dbReference type="NCBI Taxonomy" id="178900"/>
    <lineage>
        <taxon>Bacteria</taxon>
        <taxon>Pseudomonadati</taxon>
        <taxon>Pseudomonadota</taxon>
        <taxon>Alphaproteobacteria</taxon>
        <taxon>Acetobacterales</taxon>
        <taxon>Acetobacteraceae</taxon>
        <taxon>Acetobacter</taxon>
    </lineage>
</organism>
<feature type="transmembrane region" description="Helical" evidence="1">
    <location>
        <begin position="7"/>
        <end position="26"/>
    </location>
</feature>
<evidence type="ECO:0000313" key="2">
    <source>
        <dbReference type="EMBL" id="KXU93305.1"/>
    </source>
</evidence>
<comment type="caution">
    <text evidence="2">The sequence shown here is derived from an EMBL/GenBank/DDBJ whole genome shotgun (WGS) entry which is preliminary data.</text>
</comment>
<dbReference type="AlphaFoldDB" id="A0A149Q7L3"/>
<feature type="transmembrane region" description="Helical" evidence="1">
    <location>
        <begin position="55"/>
        <end position="72"/>
    </location>
</feature>
<accession>A0A149Q7L3</accession>
<reference evidence="2 3" key="1">
    <citation type="submission" date="2015-06" db="EMBL/GenBank/DDBJ databases">
        <title>Improved classification and identification of acetic acid bacteria using matrix-assisted laser desorption/ionization time-of-flight mass spectrometry; Gluconobacter nephelii and Gluconobacter uchimurae are later heterotypic synonyms of Gluconobacter japonicus and Gluconobacter oxydans, respectively.</title>
        <authorList>
            <person name="Li L."/>
            <person name="Cleenwerck I."/>
            <person name="De Vuyst L."/>
            <person name="Vandamme P."/>
        </authorList>
    </citation>
    <scope>NUCLEOTIDE SEQUENCE [LARGE SCALE GENOMIC DNA]</scope>
    <source>
        <strain evidence="2 3">LMG 1625</strain>
    </source>
</reference>